<protein>
    <submittedName>
        <fullName evidence="3">Tape measure protein</fullName>
    </submittedName>
</protein>
<feature type="coiled-coil region" evidence="1">
    <location>
        <begin position="618"/>
        <end position="651"/>
    </location>
</feature>
<dbReference type="Proteomes" id="UP000664654">
    <property type="component" value="Unassembled WGS sequence"/>
</dbReference>
<dbReference type="EMBL" id="JAFKCV010000003">
    <property type="protein sequence ID" value="MBN7824782.1"/>
    <property type="molecule type" value="Genomic_DNA"/>
</dbReference>
<feature type="domain" description="Tape measure protein N-terminal" evidence="2">
    <location>
        <begin position="75"/>
        <end position="261"/>
    </location>
</feature>
<reference evidence="3" key="1">
    <citation type="submission" date="2021-03" db="EMBL/GenBank/DDBJ databases">
        <title>novel species isolated from a fishpond in China.</title>
        <authorList>
            <person name="Lu H."/>
            <person name="Cai Z."/>
        </authorList>
    </citation>
    <scope>NUCLEOTIDE SEQUENCE</scope>
    <source>
        <strain evidence="3">JCM 30855</strain>
    </source>
</reference>
<dbReference type="AlphaFoldDB" id="A0A939DLD7"/>
<name>A0A939DLD7_9ALTE</name>
<dbReference type="Pfam" id="PF20155">
    <property type="entry name" value="TMP_3"/>
    <property type="match status" value="1"/>
</dbReference>
<keyword evidence="1" id="KW-0175">Coiled coil</keyword>
<evidence type="ECO:0000259" key="2">
    <source>
        <dbReference type="Pfam" id="PF20155"/>
    </source>
</evidence>
<keyword evidence="4" id="KW-1185">Reference proteome</keyword>
<dbReference type="NCBIfam" id="TIGR02675">
    <property type="entry name" value="tape_meas_nterm"/>
    <property type="match status" value="1"/>
</dbReference>
<sequence>MKQYNVAMRVSYNGQAVTQGARQNSADLNRLQAATLNQGRASASIAGQNRVLASSYTSLAGAVSAYVGAQGAIQFVKSIAGSEQLSTRLRNLTQSAEQYTEVQRYLEQSADRLNIRYTVLAEGMSGLLALEKAQVQTGRESRAILEGLSNAAKDLGASNNQVAQTLYGYKQAATQGTVQTTELLQVTEPLPGLLQAMDRAAGLAAGGFKKLTGDGKVTSQFFKETLIKALQEYEGAAEASSGTITAAANDFLTTYDIIAKKLQEPVNAAVVPMINAAATGLAALGDNVDVLGNLADGVVLLSAVLAGRFVASIGQATAAKIANQVATQRAAQAELTQASAALAVAKAEQQAAAAMFSSAVNLRTRAALSDQASAASLRLTAATQRYTAAQVQANIAARAGAGALALLGGPVGVAVTAALAIAYFASTSGDAKKPTDDLTDSIDKQIGKFKELNAIGRATSISELTRQEADARNTLIALQQKYREEEEKLQRTMSQRQGSNDFGGLNQALKDSAALDALKEQMAQAEAELNRIAELKSKLFTSTLPAVDTPIAETDTSAVDEKELTRLEKSLLTQEERIEASYVNRQVMLDQALAANQVSREKYDELSLRLEVQRDTELLELQRQTEETKRRRAREAEEERLRLLRESYENELAIIQGFEDRKALIQYEADRRLADARNQQQILQAQGFANRQEADEHARQEALLDATARRTGQMRGLLFSQAEWERKNELEKTDAVLSIGESGFKAMAGQSKKAFALYKTFAITKAVINTYEMATGAYNALASIPYVGPVLGAAAAAAAIAYGMAQVSAIKNQSYSAAYHGGRDYIPEEQTALLQRGERVVSPRQNVALTKAVDKINQGDAGGNVVHLNYNPLFQVQGTDENSMAKLAGFEQQLRERVINDLIYQLNNGTGAYYRAVRNVA</sequence>
<evidence type="ECO:0000313" key="4">
    <source>
        <dbReference type="Proteomes" id="UP000664654"/>
    </source>
</evidence>
<dbReference type="InterPro" id="IPR013491">
    <property type="entry name" value="Tape_meas_N"/>
</dbReference>
<organism evidence="3 4">
    <name type="scientific">Bowmanella dokdonensis</name>
    <dbReference type="NCBI Taxonomy" id="751969"/>
    <lineage>
        <taxon>Bacteria</taxon>
        <taxon>Pseudomonadati</taxon>
        <taxon>Pseudomonadota</taxon>
        <taxon>Gammaproteobacteria</taxon>
        <taxon>Alteromonadales</taxon>
        <taxon>Alteromonadaceae</taxon>
        <taxon>Bowmanella</taxon>
    </lineage>
</organism>
<dbReference type="RefSeq" id="WP_206572905.1">
    <property type="nucleotide sequence ID" value="NZ_JAFKCV010000003.1"/>
</dbReference>
<evidence type="ECO:0000313" key="3">
    <source>
        <dbReference type="EMBL" id="MBN7824782.1"/>
    </source>
</evidence>
<accession>A0A939DLD7</accession>
<comment type="caution">
    <text evidence="3">The sequence shown here is derived from an EMBL/GenBank/DDBJ whole genome shotgun (WGS) entry which is preliminary data.</text>
</comment>
<proteinExistence type="predicted"/>
<gene>
    <name evidence="3" type="ORF">J0A66_06030</name>
</gene>
<feature type="coiled-coil region" evidence="1">
    <location>
        <begin position="461"/>
        <end position="538"/>
    </location>
</feature>
<evidence type="ECO:0000256" key="1">
    <source>
        <dbReference type="SAM" id="Coils"/>
    </source>
</evidence>